<dbReference type="CDD" id="cd02908">
    <property type="entry name" value="Macro_OAADPr_deacetylase"/>
    <property type="match status" value="1"/>
</dbReference>
<dbReference type="PANTHER" id="PTHR11106">
    <property type="entry name" value="GANGLIOSIDE INDUCED DIFFERENTIATION ASSOCIATED PROTEIN 2-RELATED"/>
    <property type="match status" value="1"/>
</dbReference>
<sequence>MRAPVLRKVIDKILFICQNTGVYNTHHYCSQVKLSEPRWKVEKQKTLNLSPEEKKAKYDKMSVVTVDMVDPWNNYVIRNSTVEKRKHTLDDVTEFNKFKIDNHQNRSLAEKVSLYKGDITRLELGAIVNAANSMLKAGGGVDGAIHRAAGPHLQEECDTLGGCPTGEAKITGGYNLPSQYVIHTVGPQDASPAMLKKCYENSLAFHKSHKITTIAFPCISTGIYGFPNRLAAHIALRTTRQFLEQNDRMERVIFCTFMPVDVEIYETLMQMYFPVHDWNYADDARTEV</sequence>
<organism evidence="2 3">
    <name type="scientific">Spodoptera littoralis</name>
    <name type="common">Egyptian cotton leafworm</name>
    <dbReference type="NCBI Taxonomy" id="7109"/>
    <lineage>
        <taxon>Eukaryota</taxon>
        <taxon>Metazoa</taxon>
        <taxon>Ecdysozoa</taxon>
        <taxon>Arthropoda</taxon>
        <taxon>Hexapoda</taxon>
        <taxon>Insecta</taxon>
        <taxon>Pterygota</taxon>
        <taxon>Neoptera</taxon>
        <taxon>Endopterygota</taxon>
        <taxon>Lepidoptera</taxon>
        <taxon>Glossata</taxon>
        <taxon>Ditrysia</taxon>
        <taxon>Noctuoidea</taxon>
        <taxon>Noctuidae</taxon>
        <taxon>Amphipyrinae</taxon>
        <taxon>Spodoptera</taxon>
    </lineage>
</organism>
<dbReference type="PANTHER" id="PTHR11106:SF27">
    <property type="entry name" value="MACRO DOMAIN-CONTAINING PROTEIN"/>
    <property type="match status" value="1"/>
</dbReference>
<dbReference type="GO" id="GO:0005654">
    <property type="term" value="C:nucleoplasm"/>
    <property type="evidence" value="ECO:0007669"/>
    <property type="project" value="TreeGrafter"/>
</dbReference>
<accession>A0A9P0N5N4</accession>
<dbReference type="AlphaFoldDB" id="A0A9P0N5N4"/>
<dbReference type="PROSITE" id="PS51154">
    <property type="entry name" value="MACRO"/>
    <property type="match status" value="1"/>
</dbReference>
<dbReference type="GO" id="GO:0140291">
    <property type="term" value="P:peptidyl-glutamate ADP-deribosylation"/>
    <property type="evidence" value="ECO:0007669"/>
    <property type="project" value="TreeGrafter"/>
</dbReference>
<evidence type="ECO:0000259" key="1">
    <source>
        <dbReference type="PROSITE" id="PS51154"/>
    </source>
</evidence>
<dbReference type="Gene3D" id="3.40.220.10">
    <property type="entry name" value="Leucine Aminopeptidase, subunit E, domain 1"/>
    <property type="match status" value="1"/>
</dbReference>
<dbReference type="InterPro" id="IPR002589">
    <property type="entry name" value="Macro_dom"/>
</dbReference>
<proteinExistence type="predicted"/>
<dbReference type="GO" id="GO:0042278">
    <property type="term" value="P:purine nucleoside metabolic process"/>
    <property type="evidence" value="ECO:0007669"/>
    <property type="project" value="TreeGrafter"/>
</dbReference>
<evidence type="ECO:0000313" key="3">
    <source>
        <dbReference type="Proteomes" id="UP001153321"/>
    </source>
</evidence>
<keyword evidence="3" id="KW-1185">Reference proteome</keyword>
<dbReference type="SMART" id="SM00506">
    <property type="entry name" value="A1pp"/>
    <property type="match status" value="1"/>
</dbReference>
<feature type="domain" description="Macro" evidence="1">
    <location>
        <begin position="99"/>
        <end position="273"/>
    </location>
</feature>
<dbReference type="EMBL" id="LR824558">
    <property type="protein sequence ID" value="CAH1642438.1"/>
    <property type="molecule type" value="Genomic_DNA"/>
</dbReference>
<dbReference type="InterPro" id="IPR043472">
    <property type="entry name" value="Macro_dom-like"/>
</dbReference>
<dbReference type="GO" id="GO:0140293">
    <property type="term" value="F:ADP-ribosylglutamate hydrolase activity"/>
    <property type="evidence" value="ECO:0007669"/>
    <property type="project" value="TreeGrafter"/>
</dbReference>
<protein>
    <recommendedName>
        <fullName evidence="1">Macro domain-containing protein</fullName>
    </recommendedName>
</protein>
<dbReference type="Proteomes" id="UP001153321">
    <property type="component" value="Chromosome 27"/>
</dbReference>
<gene>
    <name evidence="2" type="ORF">SPLIT_LOCUS7794</name>
</gene>
<dbReference type="GO" id="GO:0006974">
    <property type="term" value="P:DNA damage response"/>
    <property type="evidence" value="ECO:0007669"/>
    <property type="project" value="TreeGrafter"/>
</dbReference>
<evidence type="ECO:0000313" key="2">
    <source>
        <dbReference type="EMBL" id="CAH1642438.1"/>
    </source>
</evidence>
<reference evidence="2" key="1">
    <citation type="submission" date="2022-02" db="EMBL/GenBank/DDBJ databases">
        <authorList>
            <person name="King R."/>
        </authorList>
    </citation>
    <scope>NUCLEOTIDE SEQUENCE</scope>
</reference>
<dbReference type="Pfam" id="PF01661">
    <property type="entry name" value="Macro"/>
    <property type="match status" value="1"/>
</dbReference>
<name>A0A9P0N5N4_SPOLI</name>
<dbReference type="SUPFAM" id="SSF52949">
    <property type="entry name" value="Macro domain-like"/>
    <property type="match status" value="1"/>
</dbReference>